<dbReference type="Pfam" id="PF00196">
    <property type="entry name" value="GerE"/>
    <property type="match status" value="1"/>
</dbReference>
<gene>
    <name evidence="9" type="ORF">GCM10022384_17790</name>
</gene>
<dbReference type="InterPro" id="IPR011006">
    <property type="entry name" value="CheY-like_superfamily"/>
</dbReference>
<dbReference type="InterPro" id="IPR000792">
    <property type="entry name" value="Tscrpt_reg_LuxR_C"/>
</dbReference>
<evidence type="ECO:0000256" key="3">
    <source>
        <dbReference type="ARBA" id="ARBA00023125"/>
    </source>
</evidence>
<evidence type="ECO:0000259" key="7">
    <source>
        <dbReference type="PROSITE" id="PS50043"/>
    </source>
</evidence>
<name>A0ABP7PJQ6_9ACTN</name>
<dbReference type="SMART" id="SM00448">
    <property type="entry name" value="REC"/>
    <property type="match status" value="1"/>
</dbReference>
<dbReference type="Gene3D" id="3.40.50.2300">
    <property type="match status" value="1"/>
</dbReference>
<dbReference type="PRINTS" id="PR00038">
    <property type="entry name" value="HTHLUXR"/>
</dbReference>
<dbReference type="Proteomes" id="UP001500034">
    <property type="component" value="Unassembled WGS sequence"/>
</dbReference>
<evidence type="ECO:0000256" key="4">
    <source>
        <dbReference type="ARBA" id="ARBA00023163"/>
    </source>
</evidence>
<evidence type="ECO:0000313" key="9">
    <source>
        <dbReference type="EMBL" id="GAA3966725.1"/>
    </source>
</evidence>
<dbReference type="InterPro" id="IPR001789">
    <property type="entry name" value="Sig_transdc_resp-reg_receiver"/>
</dbReference>
<dbReference type="Pfam" id="PF00072">
    <property type="entry name" value="Response_reg"/>
    <property type="match status" value="1"/>
</dbReference>
<dbReference type="PANTHER" id="PTHR43214">
    <property type="entry name" value="TWO-COMPONENT RESPONSE REGULATOR"/>
    <property type="match status" value="1"/>
</dbReference>
<keyword evidence="2" id="KW-0805">Transcription regulation</keyword>
<dbReference type="RefSeq" id="WP_345590749.1">
    <property type="nucleotide sequence ID" value="NZ_BAABCQ010000024.1"/>
</dbReference>
<dbReference type="InterPro" id="IPR058245">
    <property type="entry name" value="NreC/VraR/RcsB-like_REC"/>
</dbReference>
<dbReference type="SUPFAM" id="SSF52172">
    <property type="entry name" value="CheY-like"/>
    <property type="match status" value="1"/>
</dbReference>
<dbReference type="InterPro" id="IPR039420">
    <property type="entry name" value="WalR-like"/>
</dbReference>
<keyword evidence="1 5" id="KW-0597">Phosphoprotein</keyword>
<keyword evidence="3" id="KW-0238">DNA-binding</keyword>
<feature type="compositionally biased region" description="Basic and acidic residues" evidence="6">
    <location>
        <begin position="1"/>
        <end position="20"/>
    </location>
</feature>
<reference evidence="10" key="1">
    <citation type="journal article" date="2019" name="Int. J. Syst. Evol. Microbiol.">
        <title>The Global Catalogue of Microorganisms (GCM) 10K type strain sequencing project: providing services to taxonomists for standard genome sequencing and annotation.</title>
        <authorList>
            <consortium name="The Broad Institute Genomics Platform"/>
            <consortium name="The Broad Institute Genome Sequencing Center for Infectious Disease"/>
            <person name="Wu L."/>
            <person name="Ma J."/>
        </authorList>
    </citation>
    <scope>NUCLEOTIDE SEQUENCE [LARGE SCALE GENOMIC DNA]</scope>
    <source>
        <strain evidence="10">JCM 17027</strain>
    </source>
</reference>
<keyword evidence="4" id="KW-0804">Transcription</keyword>
<feature type="domain" description="HTH luxR-type" evidence="7">
    <location>
        <begin position="181"/>
        <end position="246"/>
    </location>
</feature>
<feature type="domain" description="Response regulatory" evidence="8">
    <location>
        <begin position="29"/>
        <end position="147"/>
    </location>
</feature>
<dbReference type="PROSITE" id="PS50110">
    <property type="entry name" value="RESPONSE_REGULATORY"/>
    <property type="match status" value="1"/>
</dbReference>
<organism evidence="9 10">
    <name type="scientific">Streptomyces marokkonensis</name>
    <dbReference type="NCBI Taxonomy" id="324855"/>
    <lineage>
        <taxon>Bacteria</taxon>
        <taxon>Bacillati</taxon>
        <taxon>Actinomycetota</taxon>
        <taxon>Actinomycetes</taxon>
        <taxon>Kitasatosporales</taxon>
        <taxon>Streptomycetaceae</taxon>
        <taxon>Streptomyces</taxon>
    </lineage>
</organism>
<protein>
    <submittedName>
        <fullName evidence="9">Response regulator transcription factor</fullName>
    </submittedName>
</protein>
<proteinExistence type="predicted"/>
<evidence type="ECO:0000256" key="1">
    <source>
        <dbReference type="ARBA" id="ARBA00022553"/>
    </source>
</evidence>
<comment type="caution">
    <text evidence="9">The sequence shown here is derived from an EMBL/GenBank/DDBJ whole genome shotgun (WGS) entry which is preliminary data.</text>
</comment>
<keyword evidence="10" id="KW-1185">Reference proteome</keyword>
<evidence type="ECO:0000256" key="6">
    <source>
        <dbReference type="SAM" id="MobiDB-lite"/>
    </source>
</evidence>
<dbReference type="CDD" id="cd17535">
    <property type="entry name" value="REC_NarL-like"/>
    <property type="match status" value="1"/>
</dbReference>
<feature type="region of interest" description="Disordered" evidence="6">
    <location>
        <begin position="1"/>
        <end position="26"/>
    </location>
</feature>
<accession>A0ABP7PJQ6</accession>
<sequence length="266" mass="27768">MTDADRSTDRPADRPGERPPDGPYDDPIRLLVVDDQFLVRSGLATLLRAAPGMEVVGEAADGAEAVTLAASTRPDVVLMDIRMPGMTGIQATERILAEAVDPAPRVLVLTTFDLDEYVYGALRAGASGFLLKDAGPERLLAAVTAVHGGDALFAPAVTRRLVEAFTQMSDTRRPEPSDAGPPPGLTALTTREAEVLKLVARGLSNADAADRLFISEATVKTHLNRTMTKLGLTSRAQAVVVAYESGLVTPGGMGGPGEAGGRAGRG</sequence>
<dbReference type="CDD" id="cd06170">
    <property type="entry name" value="LuxR_C_like"/>
    <property type="match status" value="1"/>
</dbReference>
<feature type="modified residue" description="4-aspartylphosphate" evidence="5">
    <location>
        <position position="80"/>
    </location>
</feature>
<dbReference type="EMBL" id="BAABCQ010000024">
    <property type="protein sequence ID" value="GAA3966725.1"/>
    <property type="molecule type" value="Genomic_DNA"/>
</dbReference>
<evidence type="ECO:0000256" key="5">
    <source>
        <dbReference type="PROSITE-ProRule" id="PRU00169"/>
    </source>
</evidence>
<dbReference type="SMART" id="SM00421">
    <property type="entry name" value="HTH_LUXR"/>
    <property type="match status" value="1"/>
</dbReference>
<evidence type="ECO:0000313" key="10">
    <source>
        <dbReference type="Proteomes" id="UP001500034"/>
    </source>
</evidence>
<evidence type="ECO:0000259" key="8">
    <source>
        <dbReference type="PROSITE" id="PS50110"/>
    </source>
</evidence>
<evidence type="ECO:0000256" key="2">
    <source>
        <dbReference type="ARBA" id="ARBA00023015"/>
    </source>
</evidence>
<dbReference type="PROSITE" id="PS50043">
    <property type="entry name" value="HTH_LUXR_2"/>
    <property type="match status" value="1"/>
</dbReference>
<dbReference type="PANTHER" id="PTHR43214:SF24">
    <property type="entry name" value="TRANSCRIPTIONAL REGULATORY PROTEIN NARL-RELATED"/>
    <property type="match status" value="1"/>
</dbReference>